<dbReference type="Pfam" id="PF00106">
    <property type="entry name" value="adh_short"/>
    <property type="match status" value="1"/>
</dbReference>
<gene>
    <name evidence="4" type="ORF">CGLO_11376</name>
</gene>
<protein>
    <recommendedName>
        <fullName evidence="6">Aristolochene synthase</fullName>
    </recommendedName>
</protein>
<dbReference type="InterPro" id="IPR008949">
    <property type="entry name" value="Isoprenoid_synthase_dom_sf"/>
</dbReference>
<dbReference type="SUPFAM" id="SSF48576">
    <property type="entry name" value="Terpenoid synthases"/>
    <property type="match status" value="1"/>
</dbReference>
<evidence type="ECO:0000256" key="3">
    <source>
        <dbReference type="ARBA" id="ARBA00023002"/>
    </source>
</evidence>
<dbReference type="Gene3D" id="1.10.600.10">
    <property type="entry name" value="Farnesyl Diphosphate Synthase"/>
    <property type="match status" value="1"/>
</dbReference>
<dbReference type="HOGENOM" id="CLU_545123_0_0_1"/>
<evidence type="ECO:0000313" key="5">
    <source>
        <dbReference type="Proteomes" id="UP000015530"/>
    </source>
</evidence>
<dbReference type="SUPFAM" id="SSF51735">
    <property type="entry name" value="NAD(P)-binding Rossmann-fold domains"/>
    <property type="match status" value="1"/>
</dbReference>
<dbReference type="PRINTS" id="PR00081">
    <property type="entry name" value="GDHRDH"/>
</dbReference>
<evidence type="ECO:0000256" key="2">
    <source>
        <dbReference type="ARBA" id="ARBA00022857"/>
    </source>
</evidence>
<dbReference type="PANTHER" id="PTHR43180">
    <property type="entry name" value="3-OXOACYL-(ACYL-CARRIER-PROTEIN) REDUCTASE (AFU_ORTHOLOGUE AFUA_6G11210)"/>
    <property type="match status" value="1"/>
</dbReference>
<keyword evidence="3" id="KW-0560">Oxidoreductase</keyword>
<name>T0KB79_COLGC</name>
<dbReference type="AlphaFoldDB" id="T0KB79"/>
<dbReference type="GO" id="GO:0016491">
    <property type="term" value="F:oxidoreductase activity"/>
    <property type="evidence" value="ECO:0007669"/>
    <property type="project" value="UniProtKB-KW"/>
</dbReference>
<dbReference type="Proteomes" id="UP000015530">
    <property type="component" value="Unassembled WGS sequence"/>
</dbReference>
<dbReference type="PROSITE" id="PS00061">
    <property type="entry name" value="ADH_SHORT"/>
    <property type="match status" value="1"/>
</dbReference>
<organism evidence="4 5">
    <name type="scientific">Colletotrichum gloeosporioides (strain Cg-14)</name>
    <name type="common">Anthracnose fungus</name>
    <name type="synonym">Glomerella cingulata</name>
    <dbReference type="NCBI Taxonomy" id="1237896"/>
    <lineage>
        <taxon>Eukaryota</taxon>
        <taxon>Fungi</taxon>
        <taxon>Dikarya</taxon>
        <taxon>Ascomycota</taxon>
        <taxon>Pezizomycotina</taxon>
        <taxon>Sordariomycetes</taxon>
        <taxon>Hypocreomycetidae</taxon>
        <taxon>Glomerellales</taxon>
        <taxon>Glomerellaceae</taxon>
        <taxon>Colletotrichum</taxon>
        <taxon>Colletotrichum gloeosporioides species complex</taxon>
    </lineage>
</organism>
<comment type="caution">
    <text evidence="4">The sequence shown here is derived from an EMBL/GenBank/DDBJ whole genome shotgun (WGS) entry which is preliminary data.</text>
</comment>
<evidence type="ECO:0000313" key="4">
    <source>
        <dbReference type="EMBL" id="EQB49299.1"/>
    </source>
</evidence>
<reference evidence="5" key="1">
    <citation type="journal article" date="2013" name="Mol. Plant Microbe Interact.">
        <title>Global aspects of pacC regulation of pathogenicity genes in Colletotrichum gloeosporioides as revealed by transcriptome analysis.</title>
        <authorList>
            <person name="Alkan N."/>
            <person name="Meng X."/>
            <person name="Friedlander G."/>
            <person name="Reuveni E."/>
            <person name="Sukno S."/>
            <person name="Sherman A."/>
            <person name="Thon M."/>
            <person name="Fluhr R."/>
            <person name="Prusky D."/>
        </authorList>
    </citation>
    <scope>NUCLEOTIDE SEQUENCE [LARGE SCALE GENOMIC DNA]</scope>
    <source>
        <strain evidence="5">Cg-14</strain>
    </source>
</reference>
<evidence type="ECO:0000256" key="1">
    <source>
        <dbReference type="ARBA" id="ARBA00006484"/>
    </source>
</evidence>
<comment type="similarity">
    <text evidence="1">Belongs to the short-chain dehydrogenases/reductases (SDR) family.</text>
</comment>
<dbReference type="OrthoDB" id="3004402at2759"/>
<dbReference type="PANTHER" id="PTHR43180:SF80">
    <property type="entry name" value="NAD(P)-BINDING PROTEIN"/>
    <property type="match status" value="1"/>
</dbReference>
<dbReference type="InterPro" id="IPR020904">
    <property type="entry name" value="Sc_DH/Rdtase_CS"/>
</dbReference>
<dbReference type="EMBL" id="AMYD01002365">
    <property type="protein sequence ID" value="EQB49299.1"/>
    <property type="molecule type" value="Genomic_DNA"/>
</dbReference>
<dbReference type="STRING" id="1237896.T0KB79"/>
<dbReference type="InterPro" id="IPR036291">
    <property type="entry name" value="NAD(P)-bd_dom_sf"/>
</dbReference>
<keyword evidence="2" id="KW-0521">NADP</keyword>
<accession>T0KB79</accession>
<dbReference type="Gene3D" id="3.40.50.720">
    <property type="entry name" value="NAD(P)-binding Rossmann-like Domain"/>
    <property type="match status" value="1"/>
</dbReference>
<proteinExistence type="inferred from homology"/>
<dbReference type="eggNOG" id="KOG0725">
    <property type="taxonomic scope" value="Eukaryota"/>
</dbReference>
<sequence length="500" mass="55768">MATLSIKEEDIPLQSGRKAVITGGSSGIGLATAKVLAAKGADVVILDLSEPEETLPSSIRFRKCDISQWSDLRDAFADVGVVHIAVANAGQSEDGTYLTDSFDAQGNLLEPNYNVIDVNLRGTLNFVKLALHNMRSNQTKGSIVVTSSATAYSAEQSLPVYSGTKAALVNFMRAMRSTLRDSGITINTVAPAATITKLLPADLAAPIIAAGLPISAEVNGFFLEHWPFENDKARKKFIAAGFSRVTCFYYPIALDNRIGFACRLLTLLFLIDDLLEDMSLEDGSAYNERLILLSRGDTQPDRKVPVEWITYDLWNDMRSCDKALAEEILEPVFTFMRAQTDKSRLYIQELGEYLRYRERDVGKALLSALMRFSMKLDLTAEELNTVHDIEMNCSKHISVVNDIYSWEKELKASQTGHQEGSALCSSVSVLSFETSLDYKASKRVLWTMCREWELVHEELVERRRSLQPCSKDLQSFMKGLEYQMSGNEAWSETTPRYHSV</sequence>
<dbReference type="Pfam" id="PF19086">
    <property type="entry name" value="Terpene_syn_C_2"/>
    <property type="match status" value="1"/>
</dbReference>
<evidence type="ECO:0008006" key="6">
    <source>
        <dbReference type="Google" id="ProtNLM"/>
    </source>
</evidence>
<dbReference type="InterPro" id="IPR002347">
    <property type="entry name" value="SDR_fam"/>
</dbReference>